<feature type="coiled-coil region" evidence="1">
    <location>
        <begin position="140"/>
        <end position="174"/>
    </location>
</feature>
<gene>
    <name evidence="2" type="ORF">PPRIM_AZ9-3.1.T0270186</name>
</gene>
<reference evidence="2" key="1">
    <citation type="submission" date="2021-01" db="EMBL/GenBank/DDBJ databases">
        <authorList>
            <consortium name="Genoscope - CEA"/>
            <person name="William W."/>
        </authorList>
    </citation>
    <scope>NUCLEOTIDE SEQUENCE</scope>
</reference>
<protein>
    <submittedName>
        <fullName evidence="2">Uncharacterized protein</fullName>
    </submittedName>
</protein>
<dbReference type="OMA" id="QWNDMLM"/>
<evidence type="ECO:0000313" key="3">
    <source>
        <dbReference type="Proteomes" id="UP000688137"/>
    </source>
</evidence>
<proteinExistence type="predicted"/>
<sequence>MQGVIIEQFAGTLNHALKELIRRQLHSMKEFDELSAEFQKHTDKMKNTQTYQPMIEIFTQINKWMIDRLEKGQHFTDQIMTQKKSYDTIGQQERSVYLEICKLDLNRLNSLKQCFFHYQQYLKKEWQRDFVEYQLLYLTCQEFQLDYPQLLAAIQKLEDKNNLLLDLFKSHNKERGFLYQFYLKYAKLRVQYFEATKYNGEQLKKLAVIIQRNSNGLVNMIQNDQTLQHDQLFLELQKSINFHVEIHQEILDILNQLIKFAEQSNDSLKSKYTKYMQLVLEMQSTSNQTHFHDYLMQQMSLTLSGMVQSNIVRDRCFNNFIIELSELIYFRINNLNCKANDNLKEAVQQYNKNQQLHHQMRGEQQWNDMLMRQKEIYEKQLKEYSNVLQFRKQSYLKDQSRFCNNPKVINLSALDLPLTAKEFFNLFLSNDEQNFFAQFKTNVMKEIQVKYTQYDPAPPSFFLHEENYDIKELIDQCQASKRVITYKQPNRDKLKLFSPEFVNCKCEQFVYFISDAEIMVEQEVFNDANQYCSLRKYMHIIQTNNNEVTLHYGYYKHEIKFNIFGILDFFQNQEEKDIYEQQLQPAMVKCVQQYLQNKETLKEERKKQFILNNNIDYMLNQQMEVNPQPYQPNIPFIKQANQLASNKWTMANMLSQESLMKLIFLLLLLNFFKPQVV</sequence>
<keyword evidence="1" id="KW-0175">Coiled coil</keyword>
<comment type="caution">
    <text evidence="2">The sequence shown here is derived from an EMBL/GenBank/DDBJ whole genome shotgun (WGS) entry which is preliminary data.</text>
</comment>
<dbReference type="EMBL" id="CAJJDM010000026">
    <property type="protein sequence ID" value="CAD8058379.1"/>
    <property type="molecule type" value="Genomic_DNA"/>
</dbReference>
<keyword evidence="3" id="KW-1185">Reference proteome</keyword>
<name>A0A8S1KSK0_PARPR</name>
<dbReference type="Proteomes" id="UP000688137">
    <property type="component" value="Unassembled WGS sequence"/>
</dbReference>
<organism evidence="2 3">
    <name type="scientific">Paramecium primaurelia</name>
    <dbReference type="NCBI Taxonomy" id="5886"/>
    <lineage>
        <taxon>Eukaryota</taxon>
        <taxon>Sar</taxon>
        <taxon>Alveolata</taxon>
        <taxon>Ciliophora</taxon>
        <taxon>Intramacronucleata</taxon>
        <taxon>Oligohymenophorea</taxon>
        <taxon>Peniculida</taxon>
        <taxon>Parameciidae</taxon>
        <taxon>Paramecium</taxon>
    </lineage>
</organism>
<evidence type="ECO:0000256" key="1">
    <source>
        <dbReference type="SAM" id="Coils"/>
    </source>
</evidence>
<accession>A0A8S1KSK0</accession>
<dbReference type="AlphaFoldDB" id="A0A8S1KSK0"/>
<evidence type="ECO:0000313" key="2">
    <source>
        <dbReference type="EMBL" id="CAD8058379.1"/>
    </source>
</evidence>